<dbReference type="RefSeq" id="WP_226915407.1">
    <property type="nucleotide sequence ID" value="NZ_BAABXU010000001.1"/>
</dbReference>
<evidence type="ECO:0008006" key="4">
    <source>
        <dbReference type="Google" id="ProtNLM"/>
    </source>
</evidence>
<evidence type="ECO:0000313" key="2">
    <source>
        <dbReference type="EMBL" id="MCB5447348.1"/>
    </source>
</evidence>
<dbReference type="Proteomes" id="UP001299409">
    <property type="component" value="Unassembled WGS sequence"/>
</dbReference>
<dbReference type="EMBL" id="JAJBMB010000021">
    <property type="protein sequence ID" value="MCB5447348.1"/>
    <property type="molecule type" value="Genomic_DNA"/>
</dbReference>
<dbReference type="PROSITE" id="PS51257">
    <property type="entry name" value="PROKAR_LIPOPROTEIN"/>
    <property type="match status" value="1"/>
</dbReference>
<evidence type="ECO:0000256" key="1">
    <source>
        <dbReference type="SAM" id="SignalP"/>
    </source>
</evidence>
<proteinExistence type="predicted"/>
<keyword evidence="1" id="KW-0732">Signal</keyword>
<organism evidence="2 3">
    <name type="scientific">Intestinibacter bartlettii</name>
    <dbReference type="NCBI Taxonomy" id="261299"/>
    <lineage>
        <taxon>Bacteria</taxon>
        <taxon>Bacillati</taxon>
        <taxon>Bacillota</taxon>
        <taxon>Clostridia</taxon>
        <taxon>Peptostreptococcales</taxon>
        <taxon>Peptostreptococcaceae</taxon>
        <taxon>Intestinibacter</taxon>
    </lineage>
</organism>
<feature type="signal peptide" evidence="1">
    <location>
        <begin position="1"/>
        <end position="31"/>
    </location>
</feature>
<gene>
    <name evidence="2" type="ORF">LIP50_14170</name>
</gene>
<accession>A0ABS8D0U6</accession>
<keyword evidence="3" id="KW-1185">Reference proteome</keyword>
<comment type="caution">
    <text evidence="2">The sequence shown here is derived from an EMBL/GenBank/DDBJ whole genome shotgun (WGS) entry which is preliminary data.</text>
</comment>
<protein>
    <recommendedName>
        <fullName evidence="4">Bacterial SH3 domain protein</fullName>
    </recommendedName>
</protein>
<name>A0ABS8D0U6_9FIRM</name>
<evidence type="ECO:0000313" key="3">
    <source>
        <dbReference type="Proteomes" id="UP001299409"/>
    </source>
</evidence>
<feature type="chain" id="PRO_5045207218" description="Bacterial SH3 domain protein" evidence="1">
    <location>
        <begin position="32"/>
        <end position="269"/>
    </location>
</feature>
<sequence length="269" mass="30730">MNLFKKLGVLMLSSTMLVVSVFGLSSSNSYAATSCIKKLSLNTTYKYDIDGDGDKDTIKTYVSKGKLLLKINKCVKTLSPQYNSYLKSSYAVKLYDFNKKDKSLDIVYSYIPDDVAETRILKFKNNTCKVNKFYYDSEVYSYNSSNGMVTFREYFAGRYKDFTKVLGSFTCYSKVKVNGYNLAEQYTANTTKTVKENKYIASKNLTAYTSVSGTKKAFTVKKNSYVNIYALYQNGNKRYIKVKNSTGKYGYIKIGTDKIFKNDSLLYFR</sequence>
<reference evidence="2 3" key="1">
    <citation type="submission" date="2021-10" db="EMBL/GenBank/DDBJ databases">
        <title>Collection of gut derived symbiotic bacterial strains cultured from healthy donors.</title>
        <authorList>
            <person name="Lin H."/>
            <person name="Littmann E."/>
            <person name="Claire K."/>
            <person name="Pamer E."/>
        </authorList>
    </citation>
    <scope>NUCLEOTIDE SEQUENCE [LARGE SCALE GENOMIC DNA]</scope>
    <source>
        <strain evidence="2 3">MSK.17.68</strain>
    </source>
</reference>